<keyword evidence="5" id="KW-1185">Reference proteome</keyword>
<dbReference type="FunFam" id="3.40.50.720:FF:000191">
    <property type="entry name" value="Methylglyoxal reductase (NADPH-dependent)"/>
    <property type="match status" value="1"/>
</dbReference>
<dbReference type="HOGENOM" id="CLU_007383_9_2_1"/>
<name>W9YKQ8_9EURO</name>
<dbReference type="EMBL" id="AMWN01000003">
    <property type="protein sequence ID" value="EXJ90270.1"/>
    <property type="molecule type" value="Genomic_DNA"/>
</dbReference>
<evidence type="ECO:0000313" key="5">
    <source>
        <dbReference type="Proteomes" id="UP000019484"/>
    </source>
</evidence>
<keyword evidence="1" id="KW-0560">Oxidoreductase</keyword>
<proteinExistence type="inferred from homology"/>
<dbReference type="InterPro" id="IPR001509">
    <property type="entry name" value="Epimerase_deHydtase"/>
</dbReference>
<reference evidence="4 5" key="1">
    <citation type="submission" date="2013-03" db="EMBL/GenBank/DDBJ databases">
        <title>The Genome Sequence of Capronia coronata CBS 617.96.</title>
        <authorList>
            <consortium name="The Broad Institute Genomics Platform"/>
            <person name="Cuomo C."/>
            <person name="de Hoog S."/>
            <person name="Gorbushina A."/>
            <person name="Walker B."/>
            <person name="Young S.K."/>
            <person name="Zeng Q."/>
            <person name="Gargeya S."/>
            <person name="Fitzgerald M."/>
            <person name="Haas B."/>
            <person name="Abouelleil A."/>
            <person name="Allen A.W."/>
            <person name="Alvarado L."/>
            <person name="Arachchi H.M."/>
            <person name="Berlin A.M."/>
            <person name="Chapman S.B."/>
            <person name="Gainer-Dewar J."/>
            <person name="Goldberg J."/>
            <person name="Griggs A."/>
            <person name="Gujja S."/>
            <person name="Hansen M."/>
            <person name="Howarth C."/>
            <person name="Imamovic A."/>
            <person name="Ireland A."/>
            <person name="Larimer J."/>
            <person name="McCowan C."/>
            <person name="Murphy C."/>
            <person name="Pearson M."/>
            <person name="Poon T.W."/>
            <person name="Priest M."/>
            <person name="Roberts A."/>
            <person name="Saif S."/>
            <person name="Shea T."/>
            <person name="Sisk P."/>
            <person name="Sykes S."/>
            <person name="Wortman J."/>
            <person name="Nusbaum C."/>
            <person name="Birren B."/>
        </authorList>
    </citation>
    <scope>NUCLEOTIDE SEQUENCE [LARGE SCALE GENOMIC DNA]</scope>
    <source>
        <strain evidence="4 5">CBS 617.96</strain>
    </source>
</reference>
<evidence type="ECO:0000256" key="1">
    <source>
        <dbReference type="ARBA" id="ARBA00023002"/>
    </source>
</evidence>
<dbReference type="PANTHER" id="PTHR10366:SF564">
    <property type="entry name" value="STEROL-4-ALPHA-CARBOXYLATE 3-DEHYDROGENASE, DECARBOXYLATING"/>
    <property type="match status" value="1"/>
</dbReference>
<dbReference type="GeneID" id="19158263"/>
<protein>
    <submittedName>
        <fullName evidence="4">Dihydroflavonol-4-reductase</fullName>
    </submittedName>
</protein>
<dbReference type="InterPro" id="IPR036291">
    <property type="entry name" value="NAD(P)-bd_dom_sf"/>
</dbReference>
<dbReference type="PANTHER" id="PTHR10366">
    <property type="entry name" value="NAD DEPENDENT EPIMERASE/DEHYDRATASE"/>
    <property type="match status" value="1"/>
</dbReference>
<dbReference type="eggNOG" id="KOG1502">
    <property type="taxonomic scope" value="Eukaryota"/>
</dbReference>
<dbReference type="RefSeq" id="XP_007722464.1">
    <property type="nucleotide sequence ID" value="XM_007724274.1"/>
</dbReference>
<dbReference type="OrthoDB" id="2735536at2759"/>
<evidence type="ECO:0000259" key="3">
    <source>
        <dbReference type="Pfam" id="PF01370"/>
    </source>
</evidence>
<dbReference type="Proteomes" id="UP000019484">
    <property type="component" value="Unassembled WGS sequence"/>
</dbReference>
<dbReference type="Pfam" id="PF01370">
    <property type="entry name" value="Epimerase"/>
    <property type="match status" value="1"/>
</dbReference>
<dbReference type="InterPro" id="IPR050425">
    <property type="entry name" value="NAD(P)_dehydrat-like"/>
</dbReference>
<dbReference type="Gene3D" id="3.40.50.720">
    <property type="entry name" value="NAD(P)-binding Rossmann-like Domain"/>
    <property type="match status" value="1"/>
</dbReference>
<dbReference type="GO" id="GO:0016616">
    <property type="term" value="F:oxidoreductase activity, acting on the CH-OH group of donors, NAD or NADP as acceptor"/>
    <property type="evidence" value="ECO:0007669"/>
    <property type="project" value="TreeGrafter"/>
</dbReference>
<dbReference type="SUPFAM" id="SSF51735">
    <property type="entry name" value="NAD(P)-binding Rossmann-fold domains"/>
    <property type="match status" value="1"/>
</dbReference>
<evidence type="ECO:0000313" key="4">
    <source>
        <dbReference type="EMBL" id="EXJ90270.1"/>
    </source>
</evidence>
<dbReference type="STRING" id="1182541.W9YKQ8"/>
<dbReference type="AlphaFoldDB" id="W9YKQ8"/>
<comment type="caution">
    <text evidence="4">The sequence shown here is derived from an EMBL/GenBank/DDBJ whole genome shotgun (WGS) entry which is preliminary data.</text>
</comment>
<gene>
    <name evidence="4" type="ORF">A1O1_03369</name>
</gene>
<comment type="similarity">
    <text evidence="2">Belongs to the NAD(P)-dependent epimerase/dehydratase family. Dihydroflavonol-4-reductase subfamily.</text>
</comment>
<feature type="domain" description="NAD-dependent epimerase/dehydratase" evidence="3">
    <location>
        <begin position="3"/>
        <end position="256"/>
    </location>
</feature>
<sequence>MKVLLTGGSGFIAAHCVDVLLKHGHDVVFTVRSDDKGQKILKNHAGTPSSKLSYVIVKDIAQEGAFDDAVRSDPPFEAVLHTASPFHFNVTDPKKDLLDPAVIGTTGILKAVKKFAPTVKRVVITSSFAAIISPNNHPKVYSEANWNPITWEEAIQTPSNAYRASKTFAEKAAWEFVEKEKPNFDLATINPPLVFGPVVHYLNSLDAINTSNATIRDMIEGKCKDAIPPSTGFLWVDVRDVALAHVKAMETSAAGGKRFFVTGGHMSNGIVASIIRKEFPEFADRLPADIDTSLPADIFGYDNSRSKEILGIEYRKLEDTVRDTVKSLLAVGA</sequence>
<dbReference type="CDD" id="cd05227">
    <property type="entry name" value="AR_SDR_e"/>
    <property type="match status" value="1"/>
</dbReference>
<organism evidence="4 5">
    <name type="scientific">Capronia coronata CBS 617.96</name>
    <dbReference type="NCBI Taxonomy" id="1182541"/>
    <lineage>
        <taxon>Eukaryota</taxon>
        <taxon>Fungi</taxon>
        <taxon>Dikarya</taxon>
        <taxon>Ascomycota</taxon>
        <taxon>Pezizomycotina</taxon>
        <taxon>Eurotiomycetes</taxon>
        <taxon>Chaetothyriomycetidae</taxon>
        <taxon>Chaetothyriales</taxon>
        <taxon>Herpotrichiellaceae</taxon>
        <taxon>Capronia</taxon>
    </lineage>
</organism>
<accession>W9YKQ8</accession>
<evidence type="ECO:0000256" key="2">
    <source>
        <dbReference type="ARBA" id="ARBA00023445"/>
    </source>
</evidence>